<evidence type="ECO:0000313" key="3">
    <source>
        <dbReference type="Proteomes" id="UP000188184"/>
    </source>
</evidence>
<dbReference type="InterPro" id="IPR050404">
    <property type="entry name" value="Heme-degrading_MO"/>
</dbReference>
<dbReference type="GO" id="GO:0004497">
    <property type="term" value="F:monooxygenase activity"/>
    <property type="evidence" value="ECO:0007669"/>
    <property type="project" value="UniProtKB-KW"/>
</dbReference>
<dbReference type="Proteomes" id="UP000188184">
    <property type="component" value="Chromosome"/>
</dbReference>
<reference evidence="2 3" key="1">
    <citation type="submission" date="2017-02" db="EMBL/GenBank/DDBJ databases">
        <title>The complete genomic sequence of a novel cold adapted crude oil-degrading bacterium Planococcus qaidamina Y42.</title>
        <authorList>
            <person name="Yang R."/>
        </authorList>
    </citation>
    <scope>NUCLEOTIDE SEQUENCE [LARGE SCALE GENOMIC DNA]</scope>
    <source>
        <strain evidence="2 3">Y42</strain>
    </source>
</reference>
<dbReference type="PROSITE" id="PS51725">
    <property type="entry name" value="ABM"/>
    <property type="match status" value="1"/>
</dbReference>
<accession>A0A1Q2L2A0</accession>
<gene>
    <name evidence="2" type="ORF">B0X71_13510</name>
</gene>
<protein>
    <submittedName>
        <fullName evidence="2">Antibiotic biosynthesis monooxygenase</fullName>
    </submittedName>
</protein>
<dbReference type="PANTHER" id="PTHR34474:SF2">
    <property type="entry name" value="SIGNAL TRANSDUCTION PROTEIN TRAP"/>
    <property type="match status" value="1"/>
</dbReference>
<sequence>MFIVTSTVTVPPGKSGEVIDIYRNRSRRVDRADGFQSFRLLQNMKKPEELTVQLEWESKAAYLAWARSDEFKEIHDLEKNYPDQELAGIVPTVRQYEVVTE</sequence>
<proteinExistence type="predicted"/>
<dbReference type="OrthoDB" id="2617048at2"/>
<dbReference type="EMBL" id="CP019640">
    <property type="protein sequence ID" value="AQQ54012.1"/>
    <property type="molecule type" value="Genomic_DNA"/>
</dbReference>
<dbReference type="Gene3D" id="3.30.70.100">
    <property type="match status" value="1"/>
</dbReference>
<dbReference type="SUPFAM" id="SSF54909">
    <property type="entry name" value="Dimeric alpha+beta barrel"/>
    <property type="match status" value="1"/>
</dbReference>
<organism evidence="2 3">
    <name type="scientific">Planococcus lenghuensis</name>
    <dbReference type="NCBI Taxonomy" id="2213202"/>
    <lineage>
        <taxon>Bacteria</taxon>
        <taxon>Bacillati</taxon>
        <taxon>Bacillota</taxon>
        <taxon>Bacilli</taxon>
        <taxon>Bacillales</taxon>
        <taxon>Caryophanaceae</taxon>
        <taxon>Planococcus</taxon>
    </lineage>
</organism>
<keyword evidence="2" id="KW-0560">Oxidoreductase</keyword>
<evidence type="ECO:0000313" key="2">
    <source>
        <dbReference type="EMBL" id="AQQ54012.1"/>
    </source>
</evidence>
<evidence type="ECO:0000259" key="1">
    <source>
        <dbReference type="PROSITE" id="PS51725"/>
    </source>
</evidence>
<keyword evidence="2" id="KW-0503">Monooxygenase</keyword>
<dbReference type="AlphaFoldDB" id="A0A1Q2L2A0"/>
<dbReference type="RefSeq" id="WP_077589905.1">
    <property type="nucleotide sequence ID" value="NZ_CP019640.1"/>
</dbReference>
<dbReference type="KEGG" id="pmar:B0X71_13510"/>
<name>A0A1Q2L2A0_9BACL</name>
<dbReference type="PANTHER" id="PTHR34474">
    <property type="entry name" value="SIGNAL TRANSDUCTION PROTEIN TRAP"/>
    <property type="match status" value="1"/>
</dbReference>
<dbReference type="InterPro" id="IPR007138">
    <property type="entry name" value="ABM_dom"/>
</dbReference>
<keyword evidence="3" id="KW-1185">Reference proteome</keyword>
<feature type="domain" description="ABM" evidence="1">
    <location>
        <begin position="2"/>
        <end position="90"/>
    </location>
</feature>
<dbReference type="InterPro" id="IPR011008">
    <property type="entry name" value="Dimeric_a/b-barrel"/>
</dbReference>
<dbReference type="Pfam" id="PF03992">
    <property type="entry name" value="ABM"/>
    <property type="match status" value="1"/>
</dbReference>